<evidence type="ECO:0000313" key="1">
    <source>
        <dbReference type="EMBL" id="OIT29004.1"/>
    </source>
</evidence>
<proteinExistence type="predicted"/>
<dbReference type="EMBL" id="MJEQ01001885">
    <property type="protein sequence ID" value="OIT29004.1"/>
    <property type="molecule type" value="Genomic_DNA"/>
</dbReference>
<sequence length="117" mass="13118">MNLIHRDFILSCSKPDSRSVCLVREYGLGRLNFVIEALTLVRMDSGSILIEQLDQGKVSLLMCSCVYDLYIVINFVSVFELNCGILFIVSFDPGPNEIGRSLLSFEPTHSQGMRALQ</sequence>
<name>A0A314KJP5_NICAT</name>
<keyword evidence="2" id="KW-1185">Reference proteome</keyword>
<accession>A0A314KJP5</accession>
<reference evidence="1" key="1">
    <citation type="submission" date="2016-11" db="EMBL/GenBank/DDBJ databases">
        <title>The genome of Nicotiana attenuata.</title>
        <authorList>
            <person name="Xu S."/>
            <person name="Brockmoeller T."/>
            <person name="Gaquerel E."/>
            <person name="Navarro A."/>
            <person name="Kuhl H."/>
            <person name="Gase K."/>
            <person name="Ling Z."/>
            <person name="Zhou W."/>
            <person name="Kreitzer C."/>
            <person name="Stanke M."/>
            <person name="Tang H."/>
            <person name="Lyons E."/>
            <person name="Pandey P."/>
            <person name="Pandey S.P."/>
            <person name="Timmermann B."/>
            <person name="Baldwin I.T."/>
        </authorList>
    </citation>
    <scope>NUCLEOTIDE SEQUENCE [LARGE SCALE GENOMIC DNA]</scope>
    <source>
        <strain evidence="1">UT</strain>
    </source>
</reference>
<dbReference type="Proteomes" id="UP000187609">
    <property type="component" value="Unassembled WGS sequence"/>
</dbReference>
<evidence type="ECO:0000313" key="2">
    <source>
        <dbReference type="Proteomes" id="UP000187609"/>
    </source>
</evidence>
<protein>
    <submittedName>
        <fullName evidence="1">Uncharacterized protein</fullName>
    </submittedName>
</protein>
<comment type="caution">
    <text evidence="1">The sequence shown here is derived from an EMBL/GenBank/DDBJ whole genome shotgun (WGS) entry which is preliminary data.</text>
</comment>
<dbReference type="Gramene" id="OIT29004">
    <property type="protein sequence ID" value="OIT29004"/>
    <property type="gene ID" value="A4A49_16628"/>
</dbReference>
<dbReference type="STRING" id="49451.A0A314KJP5"/>
<dbReference type="AlphaFoldDB" id="A0A314KJP5"/>
<gene>
    <name evidence="1" type="ORF">A4A49_16628</name>
</gene>
<organism evidence="1 2">
    <name type="scientific">Nicotiana attenuata</name>
    <name type="common">Coyote tobacco</name>
    <dbReference type="NCBI Taxonomy" id="49451"/>
    <lineage>
        <taxon>Eukaryota</taxon>
        <taxon>Viridiplantae</taxon>
        <taxon>Streptophyta</taxon>
        <taxon>Embryophyta</taxon>
        <taxon>Tracheophyta</taxon>
        <taxon>Spermatophyta</taxon>
        <taxon>Magnoliopsida</taxon>
        <taxon>eudicotyledons</taxon>
        <taxon>Gunneridae</taxon>
        <taxon>Pentapetalae</taxon>
        <taxon>asterids</taxon>
        <taxon>lamiids</taxon>
        <taxon>Solanales</taxon>
        <taxon>Solanaceae</taxon>
        <taxon>Nicotianoideae</taxon>
        <taxon>Nicotianeae</taxon>
        <taxon>Nicotiana</taxon>
    </lineage>
</organism>